<dbReference type="EMBL" id="CDGG01000001">
    <property type="protein sequence ID" value="CEI80460.1"/>
    <property type="molecule type" value="Genomic_DNA"/>
</dbReference>
<evidence type="ECO:0000256" key="1">
    <source>
        <dbReference type="SAM" id="Phobius"/>
    </source>
</evidence>
<dbReference type="Proteomes" id="UP000040453">
    <property type="component" value="Unassembled WGS sequence"/>
</dbReference>
<keyword evidence="1" id="KW-1133">Transmembrane helix</keyword>
<evidence type="ECO:0000313" key="3">
    <source>
        <dbReference type="Proteomes" id="UP000040453"/>
    </source>
</evidence>
<protein>
    <submittedName>
        <fullName evidence="2">Uncharacterized protein</fullName>
    </submittedName>
</protein>
<keyword evidence="3" id="KW-1185">Reference proteome</keyword>
<organism evidence="2 3">
    <name type="scientific">Oceanobacillus oncorhynchi</name>
    <dbReference type="NCBI Taxonomy" id="545501"/>
    <lineage>
        <taxon>Bacteria</taxon>
        <taxon>Bacillati</taxon>
        <taxon>Bacillota</taxon>
        <taxon>Bacilli</taxon>
        <taxon>Bacillales</taxon>
        <taxon>Bacillaceae</taxon>
        <taxon>Oceanobacillus</taxon>
    </lineage>
</organism>
<name>A0A0A1M594_9BACI</name>
<accession>A0A0A1M594</accession>
<reference evidence="2 3" key="1">
    <citation type="submission" date="2014-11" db="EMBL/GenBank/DDBJ databases">
        <authorList>
            <person name="Urmite Genomes Urmite Genomes"/>
        </authorList>
    </citation>
    <scope>NUCLEOTIDE SEQUENCE [LARGE SCALE GENOMIC DNA]</scope>
    <source>
        <strain evidence="2 3">Oc5</strain>
    </source>
</reference>
<sequence>MISNMEEADGKFLLFLIYKGLIPFHFSFEQLQLSLEQPETFMLLFEKFLGFIFYAVIISFFISYFTSLIQPKKYKNPTI</sequence>
<keyword evidence="1" id="KW-0812">Transmembrane</keyword>
<proteinExistence type="predicted"/>
<feature type="transmembrane region" description="Helical" evidence="1">
    <location>
        <begin position="48"/>
        <end position="69"/>
    </location>
</feature>
<feature type="transmembrane region" description="Helical" evidence="1">
    <location>
        <begin position="12"/>
        <end position="28"/>
    </location>
</feature>
<keyword evidence="1" id="KW-0472">Membrane</keyword>
<dbReference type="AlphaFoldDB" id="A0A0A1M594"/>
<dbReference type="RefSeq" id="WP_042528945.1">
    <property type="nucleotide sequence ID" value="NZ_JAUDBP010000002.1"/>
</dbReference>
<gene>
    <name evidence="2" type="ORF">BN997_00263</name>
</gene>
<evidence type="ECO:0000313" key="2">
    <source>
        <dbReference type="EMBL" id="CEI80460.1"/>
    </source>
</evidence>